<dbReference type="InterPro" id="IPR051265">
    <property type="entry name" value="HIBADH-related_NP60_sf"/>
</dbReference>
<feature type="active site" evidence="4">
    <location>
        <position position="180"/>
    </location>
</feature>
<dbReference type="SUPFAM" id="SSF48179">
    <property type="entry name" value="6-phosphogluconate dehydrogenase C-terminal domain-like"/>
    <property type="match status" value="1"/>
</dbReference>
<dbReference type="PANTHER" id="PTHR43580:SF2">
    <property type="entry name" value="CYTOKINE-LIKE NUCLEAR FACTOR N-PAC"/>
    <property type="match status" value="1"/>
</dbReference>
<keyword evidence="3" id="KW-0520">NAD</keyword>
<dbReference type="Pfam" id="PF14833">
    <property type="entry name" value="NAD_binding_11"/>
    <property type="match status" value="1"/>
</dbReference>
<dbReference type="GO" id="GO:0050661">
    <property type="term" value="F:NADP binding"/>
    <property type="evidence" value="ECO:0007669"/>
    <property type="project" value="InterPro"/>
</dbReference>
<keyword evidence="8" id="KW-1185">Reference proteome</keyword>
<dbReference type="InterPro" id="IPR008927">
    <property type="entry name" value="6-PGluconate_DH-like_C_sf"/>
</dbReference>
<dbReference type="PIRSF" id="PIRSF000103">
    <property type="entry name" value="HIBADH"/>
    <property type="match status" value="1"/>
</dbReference>
<dbReference type="InterPro" id="IPR029154">
    <property type="entry name" value="HIBADH-like_NADP-bd"/>
</dbReference>
<evidence type="ECO:0000256" key="2">
    <source>
        <dbReference type="ARBA" id="ARBA00023002"/>
    </source>
</evidence>
<comment type="similarity">
    <text evidence="1">Belongs to the HIBADH-related family.</text>
</comment>
<dbReference type="SUPFAM" id="SSF51735">
    <property type="entry name" value="NAD(P)-binding Rossmann-fold domains"/>
    <property type="match status" value="1"/>
</dbReference>
<accession>A0A8J3N6Y7</accession>
<comment type="caution">
    <text evidence="7">The sequence shown here is derived from an EMBL/GenBank/DDBJ whole genome shotgun (WGS) entry which is preliminary data.</text>
</comment>
<dbReference type="EMBL" id="BNJK01000003">
    <property type="protein sequence ID" value="GHP00883.1"/>
    <property type="molecule type" value="Genomic_DNA"/>
</dbReference>
<evidence type="ECO:0000256" key="3">
    <source>
        <dbReference type="ARBA" id="ARBA00023027"/>
    </source>
</evidence>
<dbReference type="GO" id="GO:0016491">
    <property type="term" value="F:oxidoreductase activity"/>
    <property type="evidence" value="ECO:0007669"/>
    <property type="project" value="UniProtKB-KW"/>
</dbReference>
<keyword evidence="2" id="KW-0560">Oxidoreductase</keyword>
<sequence length="313" mass="34155">MTSPLPVLASNTIGFVGLGKMGFPIAQHLLTAGFHMRAYDLDPQRAASLAQFGAEQREQLQEVVEPGGIVFSMVPDDVALIHIVEGKDGILAHLGPGGVHVSMSTIAPSLAEQFEHRYAQRGATYLSAPVLGRPNLAQAGQLTVLLSGQPTVWERVRLMLSHVGSIHEVGDRAEIACVLKLLNNFLIISALEAMGEASGILECYRIDSRQFFTIVADGIFDCPVYQEYGNMIGTGTFEPALFPTMLGMKDVLLIEAMAERLGLHLPTLQLAKQHLRDAMDAGWHQMDWSILAAFASKDVRQPTFHLSDKKEVE</sequence>
<dbReference type="GO" id="GO:0051287">
    <property type="term" value="F:NAD binding"/>
    <property type="evidence" value="ECO:0007669"/>
    <property type="project" value="InterPro"/>
</dbReference>
<dbReference type="Gene3D" id="3.40.50.720">
    <property type="entry name" value="NAD(P)-binding Rossmann-like Domain"/>
    <property type="match status" value="1"/>
</dbReference>
<proteinExistence type="inferred from homology"/>
<organism evidence="7 8">
    <name type="scientific">Reticulibacter mediterranei</name>
    <dbReference type="NCBI Taxonomy" id="2778369"/>
    <lineage>
        <taxon>Bacteria</taxon>
        <taxon>Bacillati</taxon>
        <taxon>Chloroflexota</taxon>
        <taxon>Ktedonobacteria</taxon>
        <taxon>Ktedonobacterales</taxon>
        <taxon>Reticulibacteraceae</taxon>
        <taxon>Reticulibacter</taxon>
    </lineage>
</organism>
<dbReference type="Pfam" id="PF03446">
    <property type="entry name" value="NAD_binding_2"/>
    <property type="match status" value="1"/>
</dbReference>
<dbReference type="PANTHER" id="PTHR43580">
    <property type="entry name" value="OXIDOREDUCTASE GLYR1-RELATED"/>
    <property type="match status" value="1"/>
</dbReference>
<evidence type="ECO:0000256" key="1">
    <source>
        <dbReference type="ARBA" id="ARBA00009080"/>
    </source>
</evidence>
<evidence type="ECO:0000259" key="5">
    <source>
        <dbReference type="Pfam" id="PF03446"/>
    </source>
</evidence>
<dbReference type="InterPro" id="IPR036291">
    <property type="entry name" value="NAD(P)-bd_dom_sf"/>
</dbReference>
<evidence type="ECO:0000313" key="8">
    <source>
        <dbReference type="Proteomes" id="UP000597444"/>
    </source>
</evidence>
<dbReference type="RefSeq" id="WP_220211453.1">
    <property type="nucleotide sequence ID" value="NZ_BNJK01000003.1"/>
</dbReference>
<name>A0A8J3N6Y7_9CHLR</name>
<feature type="domain" description="3-hydroxyisobutyrate dehydrogenase-like NAD-binding" evidence="6">
    <location>
        <begin position="178"/>
        <end position="289"/>
    </location>
</feature>
<reference evidence="7" key="1">
    <citation type="submission" date="2020-10" db="EMBL/GenBank/DDBJ databases">
        <title>Taxonomic study of unclassified bacteria belonging to the class Ktedonobacteria.</title>
        <authorList>
            <person name="Yabe S."/>
            <person name="Wang C.M."/>
            <person name="Zheng Y."/>
            <person name="Sakai Y."/>
            <person name="Cavaletti L."/>
            <person name="Monciardini P."/>
            <person name="Donadio S."/>
        </authorList>
    </citation>
    <scope>NUCLEOTIDE SEQUENCE</scope>
    <source>
        <strain evidence="7">ID150040</strain>
    </source>
</reference>
<dbReference type="AlphaFoldDB" id="A0A8J3N6Y7"/>
<feature type="domain" description="6-phosphogluconate dehydrogenase NADP-binding" evidence="5">
    <location>
        <begin position="12"/>
        <end position="165"/>
    </location>
</feature>
<dbReference type="Proteomes" id="UP000597444">
    <property type="component" value="Unassembled WGS sequence"/>
</dbReference>
<evidence type="ECO:0000256" key="4">
    <source>
        <dbReference type="PIRSR" id="PIRSR000103-1"/>
    </source>
</evidence>
<gene>
    <name evidence="7" type="primary">yfjR_3</name>
    <name evidence="7" type="ORF">KSF_109300</name>
</gene>
<dbReference type="InterPro" id="IPR006115">
    <property type="entry name" value="6PGDH_NADP-bd"/>
</dbReference>
<protein>
    <submittedName>
        <fullName evidence="7">Putative oxidoreductase YfjR</fullName>
    </submittedName>
</protein>
<evidence type="ECO:0000259" key="6">
    <source>
        <dbReference type="Pfam" id="PF14833"/>
    </source>
</evidence>
<evidence type="ECO:0000313" key="7">
    <source>
        <dbReference type="EMBL" id="GHP00883.1"/>
    </source>
</evidence>
<dbReference type="Gene3D" id="1.10.1040.10">
    <property type="entry name" value="N-(1-d-carboxylethyl)-l-norvaline Dehydrogenase, domain 2"/>
    <property type="match status" value="1"/>
</dbReference>
<dbReference type="InterPro" id="IPR013328">
    <property type="entry name" value="6PGD_dom2"/>
</dbReference>
<dbReference type="InterPro" id="IPR015815">
    <property type="entry name" value="HIBADH-related"/>
</dbReference>